<evidence type="ECO:0000256" key="3">
    <source>
        <dbReference type="ARBA" id="ARBA00022840"/>
    </source>
</evidence>
<evidence type="ECO:0000313" key="12">
    <source>
        <dbReference type="Proteomes" id="UP000825729"/>
    </source>
</evidence>
<evidence type="ECO:0000256" key="9">
    <source>
        <dbReference type="SAM" id="MobiDB-lite"/>
    </source>
</evidence>
<evidence type="ECO:0000256" key="8">
    <source>
        <dbReference type="SAM" id="Coils"/>
    </source>
</evidence>
<keyword evidence="2 7" id="KW-0547">Nucleotide-binding</keyword>
<accession>A0AAV7DYU1</accession>
<comment type="similarity">
    <text evidence="6">Belongs to the TRAFAC class myosin-kinesin ATPase superfamily. Kinesin family. KIN-12 subfamily.</text>
</comment>
<feature type="coiled-coil region" evidence="8">
    <location>
        <begin position="1444"/>
        <end position="1506"/>
    </location>
</feature>
<keyword evidence="12" id="KW-1185">Reference proteome</keyword>
<evidence type="ECO:0000256" key="2">
    <source>
        <dbReference type="ARBA" id="ARBA00022741"/>
    </source>
</evidence>
<feature type="coiled-coil region" evidence="8">
    <location>
        <begin position="683"/>
        <end position="710"/>
    </location>
</feature>
<dbReference type="PROSITE" id="PS50067">
    <property type="entry name" value="KINESIN_MOTOR_2"/>
    <property type="match status" value="1"/>
</dbReference>
<evidence type="ECO:0000256" key="5">
    <source>
        <dbReference type="ARBA" id="ARBA00023175"/>
    </source>
</evidence>
<dbReference type="EMBL" id="JAINDJ010000008">
    <property type="protein sequence ID" value="KAG9440747.1"/>
    <property type="molecule type" value="Genomic_DNA"/>
</dbReference>
<feature type="coiled-coil region" evidence="8">
    <location>
        <begin position="1356"/>
        <end position="1383"/>
    </location>
</feature>
<feature type="compositionally biased region" description="Low complexity" evidence="9">
    <location>
        <begin position="160"/>
        <end position="180"/>
    </location>
</feature>
<dbReference type="InterPro" id="IPR044986">
    <property type="entry name" value="KIF15/KIN-12"/>
</dbReference>
<dbReference type="InterPro" id="IPR027417">
    <property type="entry name" value="P-loop_NTPase"/>
</dbReference>
<organism evidence="11 12">
    <name type="scientific">Aristolochia fimbriata</name>
    <name type="common">White veined hardy Dutchman's pipe vine</name>
    <dbReference type="NCBI Taxonomy" id="158543"/>
    <lineage>
        <taxon>Eukaryota</taxon>
        <taxon>Viridiplantae</taxon>
        <taxon>Streptophyta</taxon>
        <taxon>Embryophyta</taxon>
        <taxon>Tracheophyta</taxon>
        <taxon>Spermatophyta</taxon>
        <taxon>Magnoliopsida</taxon>
        <taxon>Magnoliidae</taxon>
        <taxon>Piperales</taxon>
        <taxon>Aristolochiaceae</taxon>
        <taxon>Aristolochia</taxon>
    </lineage>
</organism>
<dbReference type="InterPro" id="IPR019821">
    <property type="entry name" value="Kinesin_motor_CS"/>
</dbReference>
<dbReference type="GO" id="GO:0003777">
    <property type="term" value="F:microtubule motor activity"/>
    <property type="evidence" value="ECO:0007669"/>
    <property type="project" value="InterPro"/>
</dbReference>
<dbReference type="GO" id="GO:0008017">
    <property type="term" value="F:microtubule binding"/>
    <property type="evidence" value="ECO:0007669"/>
    <property type="project" value="InterPro"/>
</dbReference>
<feature type="domain" description="Kinesin motor" evidence="10">
    <location>
        <begin position="242"/>
        <end position="579"/>
    </location>
</feature>
<feature type="region of interest" description="Disordered" evidence="9">
    <location>
        <begin position="1"/>
        <end position="194"/>
    </location>
</feature>
<dbReference type="GO" id="GO:0005874">
    <property type="term" value="C:microtubule"/>
    <property type="evidence" value="ECO:0007669"/>
    <property type="project" value="UniProtKB-KW"/>
</dbReference>
<evidence type="ECO:0000256" key="7">
    <source>
        <dbReference type="PROSITE-ProRule" id="PRU00283"/>
    </source>
</evidence>
<dbReference type="GO" id="GO:0005524">
    <property type="term" value="F:ATP binding"/>
    <property type="evidence" value="ECO:0007669"/>
    <property type="project" value="UniProtKB-UniRule"/>
</dbReference>
<dbReference type="PRINTS" id="PR00380">
    <property type="entry name" value="KINESINHEAVY"/>
</dbReference>
<dbReference type="SMART" id="SM00129">
    <property type="entry name" value="KISc"/>
    <property type="match status" value="1"/>
</dbReference>
<keyword evidence="3 7" id="KW-0067">ATP-binding</keyword>
<feature type="compositionally biased region" description="Basic and acidic residues" evidence="9">
    <location>
        <begin position="56"/>
        <end position="72"/>
    </location>
</feature>
<dbReference type="InterPro" id="IPR001752">
    <property type="entry name" value="Kinesin_motor_dom"/>
</dbReference>
<sequence length="3006" mass="342281">MLRDLKLMRHNSGKIPPEGNENLPTGQREASLVPGALDPGRAPLNTILESAQIPKSESEQEPGLHGKTDRTPARNKRKSSDAHAPFRTPDKPGGSSHFSMPVKNRFGWRQKSETTSNGSDIRDEVAQGTSHFPLSGRGPSTGNWSFTSTPRVPRTPGKASSVYSESSSTQSTPTKSVTKPQTAAFGQSVGPRPPLCNGNRAGNFALMSRGIYGSCVPSTVVNTVEVPHFELREDPSFWMDHNVQVLIRIRPLNSTEQSLHGYNRCLKQDSPQTVTWIGQPETRFRFDHVACETINQETLFRVAGLPMVENCLSGYNSCMFAYGQTGSGKTYTMLGEIDELDVRQSPDRGMTPRIFEFLFARIKAEEESRRDERLKYSCKCSFLEIYNEQITDLLDPLSTNLLLREDVRKGVYVENLTELEVDSVKDILRLLKQGATNRKVAATNMNRESSRSHSVFTCVVESRWEKDSTTNLRYARLNLVDLAGSERQKTSGAEGERLKEAANINKSLSTLGHVIMVLVDLAQGKQKHVPYRDSRLTFLLQDSLGGNSKTMIIANVSSSICSAAETLSTLRFAQRAKLIQNNAVVNEDASGDVAALQHQIRLLKEEVSLLKRQNVSRSLSFHSAILEDAEDERTAADPDQKTFEMDHNLSHGLPGSESSEVIRVSTKQLKSLESILAGALRREQMADTNVKQLQAEIEQLNRLVRQREEDTRCSKMMLRFREDKIRRMESLVDGLLPPDSYLIEQNNALAEEIKLLESRIEKNPEVTRFALENIRLLDQLRRFQDFYEEGEREILLLELSQLRDQFLALLDGKSIEDKHLMMCIEPQEIVRLQPATNSREKDPLFCELEKTREKLDECRHSLNASLELNSKLTREVENLNYQLNDLKSTYAGKDHDQKESKLALPHRQPQVHVLGAVTQQDEEWKNKFAVKHAEEIMSLQLELDILKVILDEERSSRLEVEGKAVQLSNNLEVTKNELIEAKSVIEALESQQILSITELDEMRETNHQYVELLKRKDAELKSSDNKDSPLQAKLKQMQASLEKARRLNSRYQVDQASHNSHEVEMDEVRRQVEAETAEVIVSLQEELAILQQQVDQSNLKELEIIQENTQLRQIVAERNEEHRLLIEEWERLACEVSEALAEGNLTLEEASDQAAVIVGSFPQRRTWVGEQVGNLVRVISEKELLIEELQSSLEDAYKMRDDLDWKLRSLRGATLAITEAQQQESSEREIEIMQLKSEVNEKNSIISELEKQIRVVEDQIRHAEVRATVAFMTVNRLSELNSSCLEGLKKENVKQVQTLKQKLGEAEGEASLLHEKLAEEQKRAQAIETKISDDILGTKERIDELKMSVCELASCMTEYMDEIEGQNKQVKQETEDLQGYEGDGVEGPVGAGTTQCMRKQEFPMMFDNAPEQDTTILLLKKEIVSAVGCLQGVQAQMAKLLVEKAEIRKSEEQSRRRLECLTEQVIKLQLDMNELDKEYQFRVLELAQKVQRIEEMTNEAKKVLQSDLCLAKTAETKKNAENLTLLASLELAQATMEEADTMVNALMTANEAAKDRIERHKEMETSLTIERDFLIKEVQSLQCSNSEKAEQYECLEKQFEAYMTETRCLVQALEDHFAQMGTFFMEVSKSNCNEIWSLKSQLLCSINLMRASLEDIWSEIIGKDCAISVLHLCHMGVLLEMVTGLNAENGLLHHGLAESSSVIADLRQHNCRVKRELEMCSVLKGKLLADIKSNFHRITRKEEETGKLIAKVGLFEKKIMDLQRQEESMLGLSNSMGHEVAALMKEVDQNNRNALAALFEQDKLMRERDNMFKKKIRNELVLLIDVSGESPPDSEEECEHFDDLIKHHTELVLKQMAAKDLELLIFESEYKQKLLELRKTTVEIVDLERNHDKLRGVLDNLVRVMVLDKVDEELRLQMSIDAEDDAALLKKEIVECQERMAKVDEDKRIYELEIHSLKEFVEDLQSNLKCQSSELDQLQHIVETNKRLSAQVQRLQNENEKHINDLQRMETSLQSYSTCILKLEAELKIRNAELSDMRCSSSKVLNDLEAKKEGMVILGEKLSSVEKENNKLKLKVEELEAENSGVIKDICGKESEFELSLELKEQELAILGEKLSSVEKKNGHLNLRLEELEAENSRVIKDLSGKESEFELSSSHLEEKLCCLEASVVALRFELETKSLSQQEAERSHAVVSKENEYLLSELQLIKQNNDVLFTTLSINSKRCSSSVEAVALAQSRIFDVMLEDAKGNRLLDKMFEEMCEFSNWAQRFITKYDCLEKSVKELISENLSLQVELDRKEDIIKGLSFDMSLLQESASNAKDQKDEFKEMVATLESIEDELDIKSNELDEALLNGEKLEAELQEKINAIANLELELSRVQESLQLILLENEEMKAQMEDLLAIKSSIEEESQEKDKIIERLEVQTLQIDASLGQMNDLCEGLKSDLTKVTHERDSLEVDVSMLKEQLEMAQILVEENEAIAAEAQQIAEASKTYTVDKEEEVKLLEKSVEELEHTINILENKVEIVKGETDRQRLLREELEIELQAVKHQMLNVDSSDISRQTEEVMRDLEEAEMKIKFLQKDVMEKDAEIAQCKAHISELNTHAEAQAHEYKQKFKALEAMVQQVKSEPAGSSLLANFTANKTEKNATKSRGSGSPFKCIGLGLAHQINSEKDEDLTVARQRIAELETLVASQQKEIFMLNTRLAAAESMTHDVIRDLLGVKLEMTNCASVLDHQHVKKFAEKARLQSEESDEAVKLRQRLNEFIEERQCWLDEINRKHAEMVASQVALEKLRQQEQFLSTENDSLKVENRSHKKRVKELEDEVKKLSGQQNLQQRIHHHAKIKEENNLLRTQNDDLSGKLRRSELTLSRVKEELARYRASSGKGPYIDIDEEQRLKNQLMDMEEERLQLAQKLVGLCTSVLKAAGITRPVSEITPSAAEEALLQLSDRVNTSERELQDLKFQNKIFSEKKRLSELREESSPPSRTTDKCPTTPRRLSQAPLSPLSR</sequence>
<dbReference type="PANTHER" id="PTHR37739">
    <property type="entry name" value="KINESIN-LIKE PROTEIN KIN-12D"/>
    <property type="match status" value="1"/>
</dbReference>
<dbReference type="FunFam" id="3.40.850.10:FF:000033">
    <property type="entry name" value="Kinesin-like protein KIN-12E"/>
    <property type="match status" value="1"/>
</dbReference>
<feature type="coiled-coil region" evidence="8">
    <location>
        <begin position="1870"/>
        <end position="2012"/>
    </location>
</feature>
<evidence type="ECO:0000259" key="10">
    <source>
        <dbReference type="PROSITE" id="PS50067"/>
    </source>
</evidence>
<comment type="caution">
    <text evidence="11">The sequence shown here is derived from an EMBL/GenBank/DDBJ whole genome shotgun (WGS) entry which is preliminary data.</text>
</comment>
<dbReference type="SUPFAM" id="SSF52540">
    <property type="entry name" value="P-loop containing nucleoside triphosphate hydrolases"/>
    <property type="match status" value="1"/>
</dbReference>
<reference evidence="11 12" key="1">
    <citation type="submission" date="2021-07" db="EMBL/GenBank/DDBJ databases">
        <title>The Aristolochia fimbriata genome: insights into angiosperm evolution, floral development and chemical biosynthesis.</title>
        <authorList>
            <person name="Jiao Y."/>
        </authorList>
    </citation>
    <scope>NUCLEOTIDE SEQUENCE [LARGE SCALE GENOMIC DNA]</scope>
    <source>
        <strain evidence="11">IBCAS-2021</strain>
        <tissue evidence="11">Leaf</tissue>
    </source>
</reference>
<feature type="coiled-coil region" evidence="8">
    <location>
        <begin position="586"/>
        <end position="613"/>
    </location>
</feature>
<dbReference type="GO" id="GO:0007018">
    <property type="term" value="P:microtubule-based movement"/>
    <property type="evidence" value="ECO:0007669"/>
    <property type="project" value="InterPro"/>
</dbReference>
<feature type="coiled-coil region" evidence="8">
    <location>
        <begin position="1232"/>
        <end position="1330"/>
    </location>
</feature>
<feature type="coiled-coil region" evidence="8">
    <location>
        <begin position="1543"/>
        <end position="1605"/>
    </location>
</feature>
<dbReference type="InterPro" id="IPR036961">
    <property type="entry name" value="Kinesin_motor_dom_sf"/>
</dbReference>
<evidence type="ECO:0000256" key="6">
    <source>
        <dbReference type="ARBA" id="ARBA00034488"/>
    </source>
</evidence>
<feature type="compositionally biased region" description="Polar residues" evidence="9">
    <location>
        <begin position="127"/>
        <end position="150"/>
    </location>
</feature>
<dbReference type="PROSITE" id="PS00411">
    <property type="entry name" value="KINESIN_MOTOR_1"/>
    <property type="match status" value="1"/>
</dbReference>
<feature type="coiled-coil region" evidence="8">
    <location>
        <begin position="2273"/>
        <end position="2527"/>
    </location>
</feature>
<feature type="compositionally biased region" description="Basic and acidic residues" evidence="9">
    <location>
        <begin position="2970"/>
        <end position="2979"/>
    </location>
</feature>
<evidence type="ECO:0000256" key="4">
    <source>
        <dbReference type="ARBA" id="ARBA00023054"/>
    </source>
</evidence>
<feature type="binding site" evidence="7">
    <location>
        <begin position="323"/>
        <end position="330"/>
    </location>
    <ligand>
        <name>ATP</name>
        <dbReference type="ChEBI" id="CHEBI:30616"/>
    </ligand>
</feature>
<feature type="coiled-coil region" evidence="8">
    <location>
        <begin position="2746"/>
        <end position="2912"/>
    </location>
</feature>
<feature type="coiled-coil region" evidence="8">
    <location>
        <begin position="964"/>
        <end position="1100"/>
    </location>
</feature>
<dbReference type="Proteomes" id="UP000825729">
    <property type="component" value="Unassembled WGS sequence"/>
</dbReference>
<proteinExistence type="inferred from homology"/>
<keyword evidence="5 7" id="KW-0505">Motor protein</keyword>
<keyword evidence="1" id="KW-0493">Microtubule</keyword>
<feature type="coiled-coil region" evidence="8">
    <location>
        <begin position="2062"/>
        <end position="2149"/>
    </location>
</feature>
<protein>
    <recommendedName>
        <fullName evidence="10">Kinesin motor domain-containing protein</fullName>
    </recommendedName>
</protein>
<feature type="coiled-coil region" evidence="8">
    <location>
        <begin position="2561"/>
        <end position="2627"/>
    </location>
</feature>
<dbReference type="PANTHER" id="PTHR37739:SF8">
    <property type="entry name" value="KINESIN-LIKE PROTEIN KIN-12D"/>
    <property type="match status" value="1"/>
</dbReference>
<feature type="region of interest" description="Disordered" evidence="9">
    <location>
        <begin position="2970"/>
        <end position="3006"/>
    </location>
</feature>
<dbReference type="Pfam" id="PF00225">
    <property type="entry name" value="Kinesin"/>
    <property type="match status" value="1"/>
</dbReference>
<dbReference type="Gene3D" id="3.40.850.10">
    <property type="entry name" value="Kinesin motor domain"/>
    <property type="match status" value="1"/>
</dbReference>
<gene>
    <name evidence="11" type="ORF">H6P81_020912</name>
</gene>
<keyword evidence="4 8" id="KW-0175">Coiled coil</keyword>
<evidence type="ECO:0000313" key="11">
    <source>
        <dbReference type="EMBL" id="KAG9440747.1"/>
    </source>
</evidence>
<name>A0AAV7DYU1_ARIFI</name>
<evidence type="ECO:0000256" key="1">
    <source>
        <dbReference type="ARBA" id="ARBA00022701"/>
    </source>
</evidence>